<evidence type="ECO:0000256" key="5">
    <source>
        <dbReference type="ARBA" id="ARBA00022917"/>
    </source>
</evidence>
<evidence type="ECO:0000256" key="9">
    <source>
        <dbReference type="ARBA" id="ARBA00046432"/>
    </source>
</evidence>
<dbReference type="GO" id="GO:0005085">
    <property type="term" value="F:guanyl-nucleotide exchange factor activity"/>
    <property type="evidence" value="ECO:0007669"/>
    <property type="project" value="TreeGrafter"/>
</dbReference>
<dbReference type="InterPro" id="IPR018357">
    <property type="entry name" value="Hexapep_transf_CS"/>
</dbReference>
<proteinExistence type="inferred from homology"/>
<dbReference type="InterPro" id="IPR056764">
    <property type="entry name" value="LbH_EIF2B3/5"/>
</dbReference>
<evidence type="ECO:0000313" key="13">
    <source>
        <dbReference type="Proteomes" id="UP000232323"/>
    </source>
</evidence>
<comment type="function">
    <text evidence="8">Acts as a component of the translation initiation factor 2B (eIF2B) complex, which catalyzes the exchange of GDP for GTP on the eukaryotic initiation factor 2 (eIF2) complex gamma subunit. Its guanine nucleotide exchange factor activity is repressed when bound to eIF2 complex phosphorylated on the alpha subunit, thereby limiting the amount of methionyl-initiator methionine tRNA available to the ribosome and consequently global translation is repressed.</text>
</comment>
<name>A0A250WQ07_9CHLO</name>
<keyword evidence="5" id="KW-0648">Protein biosynthesis</keyword>
<feature type="domain" description="EIF2B subunit epsilon/gamma LbH" evidence="11">
    <location>
        <begin position="389"/>
        <end position="478"/>
    </location>
</feature>
<feature type="domain" description="Nucleotidyl transferase" evidence="10">
    <location>
        <begin position="10"/>
        <end position="156"/>
    </location>
</feature>
<evidence type="ECO:0000259" key="11">
    <source>
        <dbReference type="Pfam" id="PF25084"/>
    </source>
</evidence>
<evidence type="ECO:0000256" key="1">
    <source>
        <dbReference type="ARBA" id="ARBA00004514"/>
    </source>
</evidence>
<dbReference type="Pfam" id="PF25084">
    <property type="entry name" value="LbH_EIF2B"/>
    <property type="match status" value="1"/>
</dbReference>
<dbReference type="GO" id="GO:0002183">
    <property type="term" value="P:cytoplasmic translational initiation"/>
    <property type="evidence" value="ECO:0007669"/>
    <property type="project" value="TreeGrafter"/>
</dbReference>
<reference evidence="12 13" key="1">
    <citation type="submission" date="2017-08" db="EMBL/GenBank/DDBJ databases">
        <title>Acidophilic green algal genome provides insights into adaptation to an acidic environment.</title>
        <authorList>
            <person name="Hirooka S."/>
            <person name="Hirose Y."/>
            <person name="Kanesaki Y."/>
            <person name="Higuchi S."/>
            <person name="Fujiwara T."/>
            <person name="Onuma R."/>
            <person name="Era A."/>
            <person name="Ohbayashi R."/>
            <person name="Uzuka A."/>
            <person name="Nozaki H."/>
            <person name="Yoshikawa H."/>
            <person name="Miyagishima S.Y."/>
        </authorList>
    </citation>
    <scope>NUCLEOTIDE SEQUENCE [LARGE SCALE GENOMIC DNA]</scope>
    <source>
        <strain evidence="12 13">NIES-2499</strain>
    </source>
</reference>
<dbReference type="GO" id="GO:0003743">
    <property type="term" value="F:translation initiation factor activity"/>
    <property type="evidence" value="ECO:0007669"/>
    <property type="project" value="UniProtKB-KW"/>
</dbReference>
<dbReference type="OrthoDB" id="10250549at2759"/>
<protein>
    <recommendedName>
        <fullName evidence="6">Translation initiation factor eIF2B subunit gamma</fullName>
    </recommendedName>
    <alternativeName>
        <fullName evidence="7">eIF2B GDP-GTP exchange factor subunit gamma</fullName>
    </alternativeName>
</protein>
<evidence type="ECO:0000256" key="2">
    <source>
        <dbReference type="ARBA" id="ARBA00007878"/>
    </source>
</evidence>
<evidence type="ECO:0000256" key="7">
    <source>
        <dbReference type="ARBA" id="ARBA00044229"/>
    </source>
</evidence>
<dbReference type="SUPFAM" id="SSF53448">
    <property type="entry name" value="Nucleotide-diphospho-sugar transferases"/>
    <property type="match status" value="1"/>
</dbReference>
<dbReference type="Gene3D" id="3.90.550.10">
    <property type="entry name" value="Spore Coat Polysaccharide Biosynthesis Protein SpsA, Chain A"/>
    <property type="match status" value="1"/>
</dbReference>
<evidence type="ECO:0000256" key="8">
    <source>
        <dbReference type="ARBA" id="ARBA00045373"/>
    </source>
</evidence>
<keyword evidence="4" id="KW-0396">Initiation factor</keyword>
<comment type="caution">
    <text evidence="12">The sequence shown here is derived from an EMBL/GenBank/DDBJ whole genome shotgun (WGS) entry which is preliminary data.</text>
</comment>
<dbReference type="GO" id="GO:0005829">
    <property type="term" value="C:cytosol"/>
    <property type="evidence" value="ECO:0007669"/>
    <property type="project" value="UniProtKB-SubCell"/>
</dbReference>
<dbReference type="InterPro" id="IPR005835">
    <property type="entry name" value="NTP_transferase_dom"/>
</dbReference>
<evidence type="ECO:0000256" key="4">
    <source>
        <dbReference type="ARBA" id="ARBA00022540"/>
    </source>
</evidence>
<dbReference type="GO" id="GO:0016740">
    <property type="term" value="F:transferase activity"/>
    <property type="evidence" value="ECO:0007669"/>
    <property type="project" value="InterPro"/>
</dbReference>
<dbReference type="InterPro" id="IPR051960">
    <property type="entry name" value="eIF2B_gamma"/>
</dbReference>
<accession>A0A250WQ07</accession>
<evidence type="ECO:0000256" key="3">
    <source>
        <dbReference type="ARBA" id="ARBA00022490"/>
    </source>
</evidence>
<dbReference type="Pfam" id="PF00483">
    <property type="entry name" value="NTP_transferase"/>
    <property type="match status" value="1"/>
</dbReference>
<sequence>MPSAGLGFQGIILAGGGGDDKQLFPLSAGTPKALLPVANKPLLSYPLKTLSDAGLKTAFVIVSGEKASAAISSWLQTEYPATTNSALHCEVITVPEDYGTADALRSVASKITASTLVVISGDLLTDVPVNALVASHQMHRALATVMLCPRKVSPASETKPGKPPKNVDYIGLDLNREHLLFYTSSPDAVRDLKVPLSMIRERGAMTISSDLVDAHLYIFDRSLLLTLENQGSLNSLRQDLMPYLTLQHMKAANRYAATNAADSIPVPTSPSMNMMQRQVSVIEGEGGLNGNSGITQNALPGSNYVDMAHSMPPVGGALSLVSRVPPSGSASSAPSSLRVHVVQHSNNYCARVTSHETFGEVNREVADPNVALHLSGLRPSKYDNIVATTTTLGNKATVASACIVGENSVLGDKSSIKRSVLGNGIRLGTNAKVINSVLMDNVVVGDNCTVQNSILATGVQLKERASVKDCQVGPGYTIPAGVEYKGEVLAKTAK</sequence>
<gene>
    <name evidence="12" type="ORF">CEUSTIGMA_g198.t1</name>
</gene>
<evidence type="ECO:0000259" key="10">
    <source>
        <dbReference type="Pfam" id="PF00483"/>
    </source>
</evidence>
<dbReference type="PANTHER" id="PTHR45989">
    <property type="entry name" value="TRANSLATION INITIATION FACTOR EIF-2B SUBUNIT GAMMA"/>
    <property type="match status" value="1"/>
</dbReference>
<comment type="subunit">
    <text evidence="9">Component of the translation initiation factor 2B (eIF2B) complex which is a heterodecamer of two sets of five different subunits: alpha, beta, gamma, delta and epsilon. Subunits alpha, beta and delta comprise a regulatory subcomplex and subunits epsilon and gamma comprise a catalytic subcomplex. Within the complex, the hexameric regulatory complex resides at the center, with the two heterodimeric catalytic subcomplexes bound on opposite sides.</text>
</comment>
<evidence type="ECO:0000256" key="6">
    <source>
        <dbReference type="ARBA" id="ARBA00044196"/>
    </source>
</evidence>
<dbReference type="CDD" id="cd04652">
    <property type="entry name" value="LbH_eIF2B_gamma_C"/>
    <property type="match status" value="1"/>
</dbReference>
<evidence type="ECO:0000313" key="12">
    <source>
        <dbReference type="EMBL" id="GAX72742.1"/>
    </source>
</evidence>
<dbReference type="PROSITE" id="PS00101">
    <property type="entry name" value="HEXAPEP_TRANSFERASES"/>
    <property type="match status" value="1"/>
</dbReference>
<comment type="subcellular location">
    <subcellularLocation>
        <location evidence="1">Cytoplasm</location>
        <location evidence="1">Cytosol</location>
    </subcellularLocation>
</comment>
<dbReference type="GO" id="GO:0005851">
    <property type="term" value="C:eukaryotic translation initiation factor 2B complex"/>
    <property type="evidence" value="ECO:0007669"/>
    <property type="project" value="TreeGrafter"/>
</dbReference>
<dbReference type="Proteomes" id="UP000232323">
    <property type="component" value="Unassembled WGS sequence"/>
</dbReference>
<dbReference type="InterPro" id="IPR029044">
    <property type="entry name" value="Nucleotide-diphossugar_trans"/>
</dbReference>
<keyword evidence="3" id="KW-0963">Cytoplasm</keyword>
<keyword evidence="13" id="KW-1185">Reference proteome</keyword>
<comment type="similarity">
    <text evidence="2">Belongs to the eIF-2B gamma/epsilon subunits family.</text>
</comment>
<dbReference type="EMBL" id="BEGY01000001">
    <property type="protein sequence ID" value="GAX72742.1"/>
    <property type="molecule type" value="Genomic_DNA"/>
</dbReference>
<dbReference type="PANTHER" id="PTHR45989:SF1">
    <property type="entry name" value="TRANSLATION INITIATION FACTOR EIF-2B SUBUNIT GAMMA"/>
    <property type="match status" value="1"/>
</dbReference>
<dbReference type="Gene3D" id="2.160.10.10">
    <property type="entry name" value="Hexapeptide repeat proteins"/>
    <property type="match status" value="1"/>
</dbReference>
<organism evidence="12 13">
    <name type="scientific">Chlamydomonas eustigma</name>
    <dbReference type="NCBI Taxonomy" id="1157962"/>
    <lineage>
        <taxon>Eukaryota</taxon>
        <taxon>Viridiplantae</taxon>
        <taxon>Chlorophyta</taxon>
        <taxon>core chlorophytes</taxon>
        <taxon>Chlorophyceae</taxon>
        <taxon>CS clade</taxon>
        <taxon>Chlamydomonadales</taxon>
        <taxon>Chlamydomonadaceae</taxon>
        <taxon>Chlamydomonas</taxon>
    </lineage>
</organism>
<dbReference type="STRING" id="1157962.A0A250WQ07"/>
<dbReference type="AlphaFoldDB" id="A0A250WQ07"/>